<name>A0A9D4LHC6_DREPO</name>
<protein>
    <submittedName>
        <fullName evidence="1">Uncharacterized protein</fullName>
    </submittedName>
</protein>
<evidence type="ECO:0000313" key="2">
    <source>
        <dbReference type="Proteomes" id="UP000828390"/>
    </source>
</evidence>
<gene>
    <name evidence="1" type="ORF">DPMN_101251</name>
</gene>
<proteinExistence type="predicted"/>
<comment type="caution">
    <text evidence="1">The sequence shown here is derived from an EMBL/GenBank/DDBJ whole genome shotgun (WGS) entry which is preliminary data.</text>
</comment>
<sequence length="62" mass="6920">MTTNGYLCFIAYVYNCVIARIHSFCATASDTTRGFNLKLPRAELLAFWVLRQVNGGNLTTTT</sequence>
<evidence type="ECO:0000313" key="1">
    <source>
        <dbReference type="EMBL" id="KAH3858623.1"/>
    </source>
</evidence>
<dbReference type="AlphaFoldDB" id="A0A9D4LHC6"/>
<organism evidence="1 2">
    <name type="scientific">Dreissena polymorpha</name>
    <name type="common">Zebra mussel</name>
    <name type="synonym">Mytilus polymorpha</name>
    <dbReference type="NCBI Taxonomy" id="45954"/>
    <lineage>
        <taxon>Eukaryota</taxon>
        <taxon>Metazoa</taxon>
        <taxon>Spiralia</taxon>
        <taxon>Lophotrochozoa</taxon>
        <taxon>Mollusca</taxon>
        <taxon>Bivalvia</taxon>
        <taxon>Autobranchia</taxon>
        <taxon>Heteroconchia</taxon>
        <taxon>Euheterodonta</taxon>
        <taxon>Imparidentia</taxon>
        <taxon>Neoheterodontei</taxon>
        <taxon>Myida</taxon>
        <taxon>Dreissenoidea</taxon>
        <taxon>Dreissenidae</taxon>
        <taxon>Dreissena</taxon>
    </lineage>
</organism>
<dbReference type="EMBL" id="JAIWYP010000003">
    <property type="protein sequence ID" value="KAH3858623.1"/>
    <property type="molecule type" value="Genomic_DNA"/>
</dbReference>
<reference evidence="1" key="2">
    <citation type="submission" date="2020-11" db="EMBL/GenBank/DDBJ databases">
        <authorList>
            <person name="McCartney M.A."/>
            <person name="Auch B."/>
            <person name="Kono T."/>
            <person name="Mallez S."/>
            <person name="Becker A."/>
            <person name="Gohl D.M."/>
            <person name="Silverstein K.A.T."/>
            <person name="Koren S."/>
            <person name="Bechman K.B."/>
            <person name="Herman A."/>
            <person name="Abrahante J.E."/>
            <person name="Garbe J."/>
        </authorList>
    </citation>
    <scope>NUCLEOTIDE SEQUENCE</scope>
    <source>
        <strain evidence="1">Duluth1</strain>
        <tissue evidence="1">Whole animal</tissue>
    </source>
</reference>
<accession>A0A9D4LHC6</accession>
<keyword evidence="2" id="KW-1185">Reference proteome</keyword>
<dbReference type="Proteomes" id="UP000828390">
    <property type="component" value="Unassembled WGS sequence"/>
</dbReference>
<reference evidence="1" key="1">
    <citation type="journal article" date="2019" name="bioRxiv">
        <title>The Genome of the Zebra Mussel, Dreissena polymorpha: A Resource for Invasive Species Research.</title>
        <authorList>
            <person name="McCartney M.A."/>
            <person name="Auch B."/>
            <person name="Kono T."/>
            <person name="Mallez S."/>
            <person name="Zhang Y."/>
            <person name="Obille A."/>
            <person name="Becker A."/>
            <person name="Abrahante J.E."/>
            <person name="Garbe J."/>
            <person name="Badalamenti J.P."/>
            <person name="Herman A."/>
            <person name="Mangelson H."/>
            <person name="Liachko I."/>
            <person name="Sullivan S."/>
            <person name="Sone E.D."/>
            <person name="Koren S."/>
            <person name="Silverstein K.A.T."/>
            <person name="Beckman K.B."/>
            <person name="Gohl D.M."/>
        </authorList>
    </citation>
    <scope>NUCLEOTIDE SEQUENCE</scope>
    <source>
        <strain evidence="1">Duluth1</strain>
        <tissue evidence="1">Whole animal</tissue>
    </source>
</reference>